<evidence type="ECO:0000256" key="4">
    <source>
        <dbReference type="ARBA" id="ARBA00022827"/>
    </source>
</evidence>
<evidence type="ECO:0000256" key="1">
    <source>
        <dbReference type="ARBA" id="ARBA00001974"/>
    </source>
</evidence>
<dbReference type="Pfam" id="PF07992">
    <property type="entry name" value="Pyr_redox_2"/>
    <property type="match status" value="1"/>
</dbReference>
<reference evidence="9 10" key="2">
    <citation type="journal article" date="2011" name="Genome Res.">
        <title>Chromosome and gene copy number variation allow major structural change between species and strains of Leishmania.</title>
        <authorList>
            <person name="Rogers M.B."/>
            <person name="Hilley J.D."/>
            <person name="Dickens N.J."/>
            <person name="Wilkes J."/>
            <person name="Bates P.A."/>
            <person name="Depledge D.P."/>
            <person name="Harris D."/>
            <person name="Her Y."/>
            <person name="Herzyk P."/>
            <person name="Imamura H."/>
            <person name="Otto T.D."/>
            <person name="Sanders M."/>
            <person name="Seeger K."/>
            <person name="Dujardin J.C."/>
            <person name="Berriman M."/>
            <person name="Smith D.F."/>
            <person name="Hertz-Fowler C."/>
            <person name="Mottram J.C."/>
        </authorList>
    </citation>
    <scope>NUCLEOTIDE SEQUENCE [LARGE SCALE GENOMIC DNA]</scope>
    <source>
        <strain evidence="9 10">MHOM/BR/75/M2904</strain>
    </source>
</reference>
<feature type="domain" description="Pyridine nucleotide-disulphide oxidoreductase dimerisation" evidence="7">
    <location>
        <begin position="582"/>
        <end position="689"/>
    </location>
</feature>
<dbReference type="GO" id="GO:0050660">
    <property type="term" value="F:flavin adenine dinucleotide binding"/>
    <property type="evidence" value="ECO:0007669"/>
    <property type="project" value="TreeGrafter"/>
</dbReference>
<evidence type="ECO:0000313" key="10">
    <source>
        <dbReference type="Proteomes" id="UP000007258"/>
    </source>
</evidence>
<dbReference type="VEuPathDB" id="TriTrypDB:LbrM.31.2990"/>
<dbReference type="InParanoid" id="A4HJQ3"/>
<sequence length="738" mass="81388">MPFALQCNSAPRLLRISFSLSLRRQANQHLHRNSSLFFLLLHSLVSTRAHPPITASSASGISAYTRRTAPRIFLLKTRGRYIFRLDPHRFHLSPLCRRGAREREAYQAIHGAHRSRSSQSAHYGYPHRGGRRFRWTDSSLCGASNTSSSCLPPASRSLSSRVAILTSSPSPYLLSPTLYYSSLSLSFAMLRRTPYILAPACNWTAAPRDKAHFDVCVIGGGPAGIAAALRAADYKKRVCIVEKSRLGGSDLWDGALQSKTMWEYSTVMDKMRGETAIRLYGESLDRCLEIDEVKMRRSMETVSHIREDQILAALKASANVELMYGRATFNSNHEIQCHNKLTMDYRTITADYFIVATGSKPRKHPFVAADGRLVMTSDHIMRAPLPKSLVIVGAGVIGCEFAGIIGRLGKTKVSIIDKAPHILPWEDPDIVHMIERGMDRVGVVVHHNSDLYDMQPWEETEAEAEARHPADPAPQSGVQYTVMDRSTRMLTTFQVERALIAIGRVPDFSRLGIENTTVMTRGSQLHVNGFGQCVGTSHIFAVGDVATRMQVVSMGEAQARLAVDYIYGTEPKVVPNLTESMSSVAFLTRAVASVGYNESQCRKKGIAYIAARYSYEVMSRAVAAANTEGFVKIIVADDPERRILGVRAVGMNASTLVEIGALAIQNNQTVFDLAGRLTAYPAVSQAFQECLRSILNLPEHLHTKSACGVKLTKWAPADMDRGMAYRGKTAALRLTSPG</sequence>
<dbReference type="STRING" id="5660.A4HJQ3"/>
<name>A4HJQ3_LEIBR</name>
<dbReference type="InterPro" id="IPR050151">
    <property type="entry name" value="Class-I_Pyr_Nuc-Dis_Oxidored"/>
</dbReference>
<dbReference type="InterPro" id="IPR036188">
    <property type="entry name" value="FAD/NAD-bd_sf"/>
</dbReference>
<dbReference type="PANTHER" id="PTHR22912:SF94">
    <property type="entry name" value="DIHYDROLIPOAMIDE DEHYDROGENASE, POINT MUTATION"/>
    <property type="match status" value="1"/>
</dbReference>
<keyword evidence="6" id="KW-0520">NAD</keyword>
<dbReference type="GO" id="GO:0006103">
    <property type="term" value="P:2-oxoglutarate metabolic process"/>
    <property type="evidence" value="ECO:0007669"/>
    <property type="project" value="TreeGrafter"/>
</dbReference>
<dbReference type="FunFam" id="3.30.390.30:FF:000001">
    <property type="entry name" value="Dihydrolipoyl dehydrogenase"/>
    <property type="match status" value="1"/>
</dbReference>
<evidence type="ECO:0000259" key="7">
    <source>
        <dbReference type="Pfam" id="PF02852"/>
    </source>
</evidence>
<keyword evidence="3" id="KW-0285">Flavoprotein</keyword>
<keyword evidence="5 9" id="KW-0560">Oxidoreductase</keyword>
<dbReference type="AlphaFoldDB" id="A4HJQ3"/>
<accession>A4HJQ3</accession>
<dbReference type="GO" id="GO:0045252">
    <property type="term" value="C:oxoglutarate dehydrogenase complex"/>
    <property type="evidence" value="ECO:0007669"/>
    <property type="project" value="TreeGrafter"/>
</dbReference>
<evidence type="ECO:0000313" key="9">
    <source>
        <dbReference type="EMBL" id="CAM42719.2"/>
    </source>
</evidence>
<gene>
    <name evidence="9" type="ORF">LBRM_31_2990</name>
</gene>
<comment type="cofactor">
    <cofactor evidence="1">
        <name>FAD</name>
        <dbReference type="ChEBI" id="CHEBI:57692"/>
    </cofactor>
</comment>
<dbReference type="PRINTS" id="PR00411">
    <property type="entry name" value="PNDRDTASEI"/>
</dbReference>
<dbReference type="GO" id="GO:0052587">
    <property type="term" value="F:diacetyl reductase ((R)-acetoin forming) (NAD+) activity"/>
    <property type="evidence" value="ECO:0007669"/>
    <property type="project" value="UniProtKB-EC"/>
</dbReference>
<dbReference type="Pfam" id="PF02852">
    <property type="entry name" value="Pyr_redox_dim"/>
    <property type="match status" value="1"/>
</dbReference>
<dbReference type="EC" id="1.1.1.303" evidence="9"/>
<dbReference type="SUPFAM" id="SSF51905">
    <property type="entry name" value="FAD/NAD(P)-binding domain"/>
    <property type="match status" value="2"/>
</dbReference>
<dbReference type="GO" id="GO:0004148">
    <property type="term" value="F:dihydrolipoyl dehydrogenase (NADH) activity"/>
    <property type="evidence" value="ECO:0007669"/>
    <property type="project" value="TreeGrafter"/>
</dbReference>
<dbReference type="Proteomes" id="UP000007258">
    <property type="component" value="Chromosome 31"/>
</dbReference>
<organism evidence="9 10">
    <name type="scientific">Leishmania braziliensis</name>
    <dbReference type="NCBI Taxonomy" id="5660"/>
    <lineage>
        <taxon>Eukaryota</taxon>
        <taxon>Discoba</taxon>
        <taxon>Euglenozoa</taxon>
        <taxon>Kinetoplastea</taxon>
        <taxon>Metakinetoplastina</taxon>
        <taxon>Trypanosomatida</taxon>
        <taxon>Trypanosomatidae</taxon>
        <taxon>Leishmaniinae</taxon>
        <taxon>Leishmania</taxon>
        <taxon>Leishmania braziliensis species complex</taxon>
    </lineage>
</organism>
<dbReference type="PANTHER" id="PTHR22912">
    <property type="entry name" value="DISULFIDE OXIDOREDUCTASE"/>
    <property type="match status" value="1"/>
</dbReference>
<keyword evidence="10" id="KW-1185">Reference proteome</keyword>
<evidence type="ECO:0000256" key="3">
    <source>
        <dbReference type="ARBA" id="ARBA00022630"/>
    </source>
</evidence>
<dbReference type="InterPro" id="IPR016156">
    <property type="entry name" value="FAD/NAD-linked_Rdtase_dimer_sf"/>
</dbReference>
<dbReference type="InterPro" id="IPR023753">
    <property type="entry name" value="FAD/NAD-binding_dom"/>
</dbReference>
<proteinExistence type="inferred from homology"/>
<evidence type="ECO:0000256" key="6">
    <source>
        <dbReference type="ARBA" id="ARBA00023027"/>
    </source>
</evidence>
<dbReference type="SUPFAM" id="SSF55424">
    <property type="entry name" value="FAD/NAD-linked reductases, dimerisation (C-terminal) domain"/>
    <property type="match status" value="1"/>
</dbReference>
<dbReference type="Gene3D" id="3.50.50.60">
    <property type="entry name" value="FAD/NAD(P)-binding domain"/>
    <property type="match status" value="2"/>
</dbReference>
<dbReference type="KEGG" id="lbz:LBRM_31_2990"/>
<protein>
    <submittedName>
        <fullName evidence="9">Acetoin dehydrogenase e3 component-like protein</fullName>
        <ecNumber evidence="9">1.1.1.303</ecNumber>
    </submittedName>
</protein>
<comment type="similarity">
    <text evidence="2">Belongs to the class-I pyridine nucleotide-disulfide oxidoreductase family.</text>
</comment>
<dbReference type="EMBL" id="FR799006">
    <property type="protein sequence ID" value="CAM42719.2"/>
    <property type="molecule type" value="Genomic_DNA"/>
</dbReference>
<keyword evidence="4" id="KW-0274">FAD</keyword>
<reference evidence="9 10" key="1">
    <citation type="journal article" date="2007" name="Nat. Genet.">
        <title>Comparative genomic analysis of three Leishmania species that cause diverse human disease.</title>
        <authorList>
            <person name="Peacock C.S."/>
            <person name="Seeger K."/>
            <person name="Harris D."/>
            <person name="Murphy L."/>
            <person name="Ruiz J.C."/>
            <person name="Quail M.A."/>
            <person name="Peters N."/>
            <person name="Adlem E."/>
            <person name="Tivey A."/>
            <person name="Aslett M."/>
            <person name="Kerhornou A."/>
            <person name="Ivens A."/>
            <person name="Fraser A."/>
            <person name="Rajandream M.A."/>
            <person name="Carver T."/>
            <person name="Norbertczak H."/>
            <person name="Chillingworth T."/>
            <person name="Hance Z."/>
            <person name="Jagels K."/>
            <person name="Moule S."/>
            <person name="Ormond D."/>
            <person name="Rutter S."/>
            <person name="Squares R."/>
            <person name="Whitehead S."/>
            <person name="Rabbinowitsch E."/>
            <person name="Arrowsmith C."/>
            <person name="White B."/>
            <person name="Thurston S."/>
            <person name="Bringaud F."/>
            <person name="Baldauf S.L."/>
            <person name="Faulconbridge A."/>
            <person name="Jeffares D."/>
            <person name="Depledge D.P."/>
            <person name="Oyola S.O."/>
            <person name="Hilley J.D."/>
            <person name="Brito L.O."/>
            <person name="Tosi L.R."/>
            <person name="Barrell B."/>
            <person name="Cruz A.K."/>
            <person name="Mottram J.C."/>
            <person name="Smith D.F."/>
            <person name="Berriman M."/>
        </authorList>
    </citation>
    <scope>NUCLEOTIDE SEQUENCE [LARGE SCALE GENOMIC DNA]</scope>
    <source>
        <strain evidence="9 10">MHOM/BR/75/M2904</strain>
    </source>
</reference>
<evidence type="ECO:0000256" key="2">
    <source>
        <dbReference type="ARBA" id="ARBA00007532"/>
    </source>
</evidence>
<evidence type="ECO:0000259" key="8">
    <source>
        <dbReference type="Pfam" id="PF07992"/>
    </source>
</evidence>
<dbReference type="GO" id="GO:0005739">
    <property type="term" value="C:mitochondrion"/>
    <property type="evidence" value="ECO:0007669"/>
    <property type="project" value="TreeGrafter"/>
</dbReference>
<dbReference type="PRINTS" id="PR00368">
    <property type="entry name" value="FADPNR"/>
</dbReference>
<dbReference type="GeneID" id="5418205"/>
<dbReference type="Gene3D" id="3.30.390.30">
    <property type="match status" value="1"/>
</dbReference>
<dbReference type="InterPro" id="IPR004099">
    <property type="entry name" value="Pyr_nucl-diS_OxRdtase_dimer"/>
</dbReference>
<evidence type="ECO:0000256" key="5">
    <source>
        <dbReference type="ARBA" id="ARBA00023002"/>
    </source>
</evidence>
<feature type="domain" description="FAD/NAD(P)-binding" evidence="8">
    <location>
        <begin position="213"/>
        <end position="559"/>
    </location>
</feature>
<dbReference type="RefSeq" id="XP_001567290.2">
    <property type="nucleotide sequence ID" value="XM_001567240.2"/>
</dbReference>